<organism evidence="7 8">
    <name type="scientific">Polymorphospora rubra</name>
    <dbReference type="NCBI Taxonomy" id="338584"/>
    <lineage>
        <taxon>Bacteria</taxon>
        <taxon>Bacillati</taxon>
        <taxon>Actinomycetota</taxon>
        <taxon>Actinomycetes</taxon>
        <taxon>Micromonosporales</taxon>
        <taxon>Micromonosporaceae</taxon>
        <taxon>Polymorphospora</taxon>
    </lineage>
</organism>
<dbReference type="SMART" id="SM01043">
    <property type="entry name" value="BTAD"/>
    <property type="match status" value="1"/>
</dbReference>
<name>A0A810NBI5_9ACTN</name>
<dbReference type="InterPro" id="IPR051677">
    <property type="entry name" value="AfsR-DnrI-RedD_regulator"/>
</dbReference>
<dbReference type="GO" id="GO:0006355">
    <property type="term" value="P:regulation of DNA-templated transcription"/>
    <property type="evidence" value="ECO:0007669"/>
    <property type="project" value="InterPro"/>
</dbReference>
<dbReference type="EMBL" id="AP023359">
    <property type="protein sequence ID" value="BCJ69198.1"/>
    <property type="molecule type" value="Genomic_DNA"/>
</dbReference>
<gene>
    <name evidence="7" type="ORF">Prubr_62190</name>
</gene>
<proteinExistence type="inferred from homology"/>
<sequence>MRHVGFRCFGPLEIEVGQRVLPAGGPLQRGLLAMLLLNSNNFVSADRIISALWEKPPETALGQVQTRIWRLRQLLHVTGETALPPTAQPQLITRAGGYGLIVDPEAVDLLVFERRVKHGGALLAAGRSREAVKELREALALFRGPVFANVNAPGVGIEAEAVEERRLAAIEQRIEIELNLGMHVQVVAELRELAAAHPYRERLRLHLMQALHRSGRRAEAVAAYRDGHRTMVDGAGLEPSRELKELHRAILLSDAATDPAPPAGEQSRAPWLHVPRELPRDSFHLVGRCPETNELLNYLRGPDDSQLPRVVAISGVPGVGKTALAVRVAHMLADDVPDGQLFTWVGGKADPKAILLRFLRSLGVPEREMPDTLEERSALYRARMADRRAILVIDDAESEAQVRPLLPAAPGGATLITSRRRLTALDGVRHLDLATLDRADQIRLLAETVGRDRLDAEPGLPARIVGWCEGLPLAVRAVGARLSARPHWSLARFMAALEDETRRLDAMSFGDLDVRAAIGSSYIRLGPPARQLFRRLGSLDRAEFSVHEAGELAGGFAEELVEELVDVRLVYPVGGSRSDGSRYRIDGLCRLFARERATLESAGTES</sequence>
<keyword evidence="3" id="KW-0238">DNA-binding</keyword>
<evidence type="ECO:0000256" key="3">
    <source>
        <dbReference type="ARBA" id="ARBA00023125"/>
    </source>
</evidence>
<dbReference type="Pfam" id="PF03704">
    <property type="entry name" value="BTAD"/>
    <property type="match status" value="1"/>
</dbReference>
<keyword evidence="4" id="KW-0804">Transcription</keyword>
<dbReference type="Gene3D" id="1.10.10.10">
    <property type="entry name" value="Winged helix-like DNA-binding domain superfamily/Winged helix DNA-binding domain"/>
    <property type="match status" value="1"/>
</dbReference>
<evidence type="ECO:0000259" key="5">
    <source>
        <dbReference type="SMART" id="SM00862"/>
    </source>
</evidence>
<evidence type="ECO:0000313" key="8">
    <source>
        <dbReference type="Proteomes" id="UP000680866"/>
    </source>
</evidence>
<feature type="domain" description="Bacterial transcriptional activator" evidence="6">
    <location>
        <begin position="107"/>
        <end position="251"/>
    </location>
</feature>
<dbReference type="Proteomes" id="UP000680866">
    <property type="component" value="Chromosome"/>
</dbReference>
<evidence type="ECO:0000259" key="6">
    <source>
        <dbReference type="SMART" id="SM01043"/>
    </source>
</evidence>
<dbReference type="Gene3D" id="1.25.40.10">
    <property type="entry name" value="Tetratricopeptide repeat domain"/>
    <property type="match status" value="1"/>
</dbReference>
<evidence type="ECO:0000256" key="2">
    <source>
        <dbReference type="ARBA" id="ARBA00023015"/>
    </source>
</evidence>
<dbReference type="AlphaFoldDB" id="A0A810NBI5"/>
<dbReference type="KEGG" id="pry:Prubr_62190"/>
<dbReference type="InterPro" id="IPR049945">
    <property type="entry name" value="AAA_22"/>
</dbReference>
<dbReference type="Pfam" id="PF13401">
    <property type="entry name" value="AAA_22"/>
    <property type="match status" value="1"/>
</dbReference>
<feature type="domain" description="OmpR/PhoB-type" evidence="5">
    <location>
        <begin position="17"/>
        <end position="100"/>
    </location>
</feature>
<keyword evidence="2" id="KW-0805">Transcription regulation</keyword>
<dbReference type="PANTHER" id="PTHR35807:SF1">
    <property type="entry name" value="TRANSCRIPTIONAL REGULATOR REDD"/>
    <property type="match status" value="1"/>
</dbReference>
<protein>
    <recommendedName>
        <fullName evidence="9">SARP family transcriptional regulator</fullName>
    </recommendedName>
</protein>
<dbReference type="InterPro" id="IPR011990">
    <property type="entry name" value="TPR-like_helical_dom_sf"/>
</dbReference>
<reference evidence="7" key="1">
    <citation type="submission" date="2020-08" db="EMBL/GenBank/DDBJ databases">
        <title>Whole genome shotgun sequence of Polymorphospora rubra NBRC 101157.</title>
        <authorList>
            <person name="Komaki H."/>
            <person name="Tamura T."/>
        </authorList>
    </citation>
    <scope>NUCLEOTIDE SEQUENCE</scope>
    <source>
        <strain evidence="7">NBRC 101157</strain>
    </source>
</reference>
<evidence type="ECO:0000256" key="4">
    <source>
        <dbReference type="ARBA" id="ARBA00023163"/>
    </source>
</evidence>
<dbReference type="InterPro" id="IPR001867">
    <property type="entry name" value="OmpR/PhoB-type_DNA-bd"/>
</dbReference>
<evidence type="ECO:0008006" key="9">
    <source>
        <dbReference type="Google" id="ProtNLM"/>
    </source>
</evidence>
<dbReference type="PRINTS" id="PR00364">
    <property type="entry name" value="DISEASERSIST"/>
</dbReference>
<keyword evidence="8" id="KW-1185">Reference proteome</keyword>
<dbReference type="CDD" id="cd15831">
    <property type="entry name" value="BTAD"/>
    <property type="match status" value="1"/>
</dbReference>
<evidence type="ECO:0000256" key="1">
    <source>
        <dbReference type="ARBA" id="ARBA00005820"/>
    </source>
</evidence>
<dbReference type="SMART" id="SM00862">
    <property type="entry name" value="Trans_reg_C"/>
    <property type="match status" value="1"/>
</dbReference>
<dbReference type="GO" id="GO:0043531">
    <property type="term" value="F:ADP binding"/>
    <property type="evidence" value="ECO:0007669"/>
    <property type="project" value="InterPro"/>
</dbReference>
<dbReference type="SUPFAM" id="SSF48452">
    <property type="entry name" value="TPR-like"/>
    <property type="match status" value="1"/>
</dbReference>
<dbReference type="PANTHER" id="PTHR35807">
    <property type="entry name" value="TRANSCRIPTIONAL REGULATOR REDD-RELATED"/>
    <property type="match status" value="1"/>
</dbReference>
<dbReference type="InterPro" id="IPR027417">
    <property type="entry name" value="P-loop_NTPase"/>
</dbReference>
<dbReference type="GO" id="GO:0003677">
    <property type="term" value="F:DNA binding"/>
    <property type="evidence" value="ECO:0007669"/>
    <property type="project" value="UniProtKB-KW"/>
</dbReference>
<dbReference type="SUPFAM" id="SSF46894">
    <property type="entry name" value="C-terminal effector domain of the bipartite response regulators"/>
    <property type="match status" value="1"/>
</dbReference>
<dbReference type="Gene3D" id="3.40.50.300">
    <property type="entry name" value="P-loop containing nucleotide triphosphate hydrolases"/>
    <property type="match status" value="1"/>
</dbReference>
<comment type="similarity">
    <text evidence="1">Belongs to the AfsR/DnrI/RedD regulatory family.</text>
</comment>
<evidence type="ECO:0000313" key="7">
    <source>
        <dbReference type="EMBL" id="BCJ69198.1"/>
    </source>
</evidence>
<dbReference type="InterPro" id="IPR036388">
    <property type="entry name" value="WH-like_DNA-bd_sf"/>
</dbReference>
<dbReference type="GO" id="GO:0000160">
    <property type="term" value="P:phosphorelay signal transduction system"/>
    <property type="evidence" value="ECO:0007669"/>
    <property type="project" value="InterPro"/>
</dbReference>
<dbReference type="SUPFAM" id="SSF52540">
    <property type="entry name" value="P-loop containing nucleoside triphosphate hydrolases"/>
    <property type="match status" value="1"/>
</dbReference>
<dbReference type="InterPro" id="IPR005158">
    <property type="entry name" value="BTAD"/>
</dbReference>
<dbReference type="InterPro" id="IPR016032">
    <property type="entry name" value="Sig_transdc_resp-reg_C-effctor"/>
</dbReference>
<accession>A0A810NBI5</accession>